<organism evidence="1 2">
    <name type="scientific">Flavobacterium collinsii</name>
    <dbReference type="NCBI Taxonomy" id="1114861"/>
    <lineage>
        <taxon>Bacteria</taxon>
        <taxon>Pseudomonadati</taxon>
        <taxon>Bacteroidota</taxon>
        <taxon>Flavobacteriia</taxon>
        <taxon>Flavobacteriales</taxon>
        <taxon>Flavobacteriaceae</taxon>
        <taxon>Flavobacterium</taxon>
    </lineage>
</organism>
<accession>A0ABN7EIW1</accession>
<dbReference type="EMBL" id="CADCST010000065">
    <property type="protein sequence ID" value="CAA9196086.1"/>
    <property type="molecule type" value="Genomic_DNA"/>
</dbReference>
<protein>
    <submittedName>
        <fullName evidence="1">Uncharacterized protein</fullName>
    </submittedName>
</protein>
<dbReference type="RefSeq" id="WP_281921184.1">
    <property type="nucleotide sequence ID" value="NZ_BOVI01000001.1"/>
</dbReference>
<name>A0ABN7EIW1_9FLAO</name>
<evidence type="ECO:0000313" key="1">
    <source>
        <dbReference type="EMBL" id="CAA9196086.1"/>
    </source>
</evidence>
<dbReference type="Proteomes" id="UP000474567">
    <property type="component" value="Unassembled WGS sequence"/>
</dbReference>
<proteinExistence type="predicted"/>
<reference evidence="1 2" key="1">
    <citation type="submission" date="2020-02" db="EMBL/GenBank/DDBJ databases">
        <authorList>
            <person name="Criscuolo A."/>
        </authorList>
    </citation>
    <scope>NUCLEOTIDE SEQUENCE [LARGE SCALE GENOMIC DNA]</scope>
    <source>
        <strain evidence="1">CECT7796</strain>
    </source>
</reference>
<sequence length="49" mass="5683">MKFMDKISSINLVTKHWKNTVLEEQESTITEYGLAVLNAKRSKISQKRS</sequence>
<evidence type="ECO:0000313" key="2">
    <source>
        <dbReference type="Proteomes" id="UP000474567"/>
    </source>
</evidence>
<keyword evidence="2" id="KW-1185">Reference proteome</keyword>
<comment type="caution">
    <text evidence="1">The sequence shown here is derived from an EMBL/GenBank/DDBJ whole genome shotgun (WGS) entry which is preliminary data.</text>
</comment>
<gene>
    <name evidence="1" type="ORF">FLACOL7796_00966</name>
</gene>